<dbReference type="PANTHER" id="PTHR33048:SF42">
    <property type="entry name" value="INTEGRAL MEMBRANE PROTEIN"/>
    <property type="match status" value="1"/>
</dbReference>
<comment type="subcellular location">
    <subcellularLocation>
        <location evidence="1">Membrane</location>
        <topology evidence="1">Multi-pass membrane protein</topology>
    </subcellularLocation>
</comment>
<dbReference type="GO" id="GO:0016020">
    <property type="term" value="C:membrane"/>
    <property type="evidence" value="ECO:0007669"/>
    <property type="project" value="UniProtKB-SubCell"/>
</dbReference>
<organism evidence="8 9">
    <name type="scientific">Pseudallescheria apiosperma</name>
    <name type="common">Scedosporium apiospermum</name>
    <dbReference type="NCBI Taxonomy" id="563466"/>
    <lineage>
        <taxon>Eukaryota</taxon>
        <taxon>Fungi</taxon>
        <taxon>Dikarya</taxon>
        <taxon>Ascomycota</taxon>
        <taxon>Pezizomycotina</taxon>
        <taxon>Sordariomycetes</taxon>
        <taxon>Hypocreomycetidae</taxon>
        <taxon>Microascales</taxon>
        <taxon>Microascaceae</taxon>
        <taxon>Scedosporium</taxon>
    </lineage>
</organism>
<keyword evidence="3 6" id="KW-1133">Transmembrane helix</keyword>
<dbReference type="InterPro" id="IPR052337">
    <property type="entry name" value="SAT4-like"/>
</dbReference>
<evidence type="ECO:0000256" key="1">
    <source>
        <dbReference type="ARBA" id="ARBA00004141"/>
    </source>
</evidence>
<keyword evidence="2 6" id="KW-0812">Transmembrane</keyword>
<gene>
    <name evidence="8" type="ORF">SAPIO_CDS4104</name>
</gene>
<dbReference type="OMA" id="LPWRILM"/>
<reference evidence="8 9" key="1">
    <citation type="journal article" date="2014" name="Genome Announc.">
        <title>Draft genome sequence of the pathogenic fungus Scedosporium apiospermum.</title>
        <authorList>
            <person name="Vandeputte P."/>
            <person name="Ghamrawi S."/>
            <person name="Rechenmann M."/>
            <person name="Iltis A."/>
            <person name="Giraud S."/>
            <person name="Fleury M."/>
            <person name="Thornton C."/>
            <person name="Delhaes L."/>
            <person name="Meyer W."/>
            <person name="Papon N."/>
            <person name="Bouchara J.P."/>
        </authorList>
    </citation>
    <scope>NUCLEOTIDE SEQUENCE [LARGE SCALE GENOMIC DNA]</scope>
    <source>
        <strain evidence="8 9">IHEM 14462</strain>
    </source>
</reference>
<dbReference type="InterPro" id="IPR049326">
    <property type="entry name" value="Rhodopsin_dom_fungi"/>
</dbReference>
<evidence type="ECO:0000259" key="7">
    <source>
        <dbReference type="Pfam" id="PF20684"/>
    </source>
</evidence>
<feature type="transmembrane region" description="Helical" evidence="6">
    <location>
        <begin position="258"/>
        <end position="284"/>
    </location>
</feature>
<dbReference type="HOGENOM" id="CLU_028200_3_0_1"/>
<keyword evidence="9" id="KW-1185">Reference proteome</keyword>
<dbReference type="KEGG" id="sapo:SAPIO_CDS4104"/>
<evidence type="ECO:0000256" key="2">
    <source>
        <dbReference type="ARBA" id="ARBA00022692"/>
    </source>
</evidence>
<feature type="transmembrane region" description="Helical" evidence="6">
    <location>
        <begin position="68"/>
        <end position="86"/>
    </location>
</feature>
<feature type="domain" description="Rhodopsin" evidence="7">
    <location>
        <begin position="52"/>
        <end position="289"/>
    </location>
</feature>
<feature type="transmembrane region" description="Helical" evidence="6">
    <location>
        <begin position="143"/>
        <end position="167"/>
    </location>
</feature>
<sequence>MEFRTPDEGVPPPLPPMLSPAELAKLPHDNLGPTVLGTTWTFVTLSLSFILLRVYCKFARHRALWWDDYILIASWMALTGSTGIITRQVQLGYGKHIWDIPPENFFSKMPLPMNISGTLAILAAAWSKTSFAVTLLRVSQGWMWALVWCIIVSMNIALGLSALFIWIQCTPIEKSWNFLIPGSCYPMGKIVDYLMISTGYSGAMDIVLALLPWKLVWPLNMRKKEKIGVIIAMSMGVFAGITAIIKVAMTPRMKEGDIYYGVVLIIWSTAESAITMMAASVPVLRSLLRQKSKSREKESPISKAKFTAESFTMQSQSTVVIESRRVSSDKVSFWRSGSHSRAASRDVANGEVEPPMGQILQVNEVAVEYHDMIKKETSV</sequence>
<proteinExistence type="inferred from homology"/>
<evidence type="ECO:0000313" key="9">
    <source>
        <dbReference type="Proteomes" id="UP000028545"/>
    </source>
</evidence>
<comment type="similarity">
    <text evidence="5">Belongs to the SAT4 family.</text>
</comment>
<evidence type="ECO:0000256" key="6">
    <source>
        <dbReference type="SAM" id="Phobius"/>
    </source>
</evidence>
<dbReference type="PANTHER" id="PTHR33048">
    <property type="entry name" value="PTH11-LIKE INTEGRAL MEMBRANE PROTEIN (AFU_ORTHOLOGUE AFUA_5G11245)"/>
    <property type="match status" value="1"/>
</dbReference>
<dbReference type="AlphaFoldDB" id="A0A084G9A7"/>
<name>A0A084G9A7_PSEDA</name>
<evidence type="ECO:0000256" key="5">
    <source>
        <dbReference type="ARBA" id="ARBA00038359"/>
    </source>
</evidence>
<protein>
    <recommendedName>
        <fullName evidence="7">Rhodopsin domain-containing protein</fullName>
    </recommendedName>
</protein>
<keyword evidence="4 6" id="KW-0472">Membrane</keyword>
<dbReference type="OrthoDB" id="5417887at2759"/>
<dbReference type="GeneID" id="27723176"/>
<dbReference type="VEuPathDB" id="FungiDB:SAPIO_CDS4104"/>
<evidence type="ECO:0000313" key="8">
    <source>
        <dbReference type="EMBL" id="KEZ43919.1"/>
    </source>
</evidence>
<dbReference type="EMBL" id="JOWA01000090">
    <property type="protein sequence ID" value="KEZ43919.1"/>
    <property type="molecule type" value="Genomic_DNA"/>
</dbReference>
<feature type="transmembrane region" description="Helical" evidence="6">
    <location>
        <begin position="193"/>
        <end position="215"/>
    </location>
</feature>
<comment type="caution">
    <text evidence="8">The sequence shown here is derived from an EMBL/GenBank/DDBJ whole genome shotgun (WGS) entry which is preliminary data.</text>
</comment>
<feature type="transmembrane region" description="Helical" evidence="6">
    <location>
        <begin position="35"/>
        <end position="56"/>
    </location>
</feature>
<evidence type="ECO:0000256" key="3">
    <source>
        <dbReference type="ARBA" id="ARBA00022989"/>
    </source>
</evidence>
<feature type="transmembrane region" description="Helical" evidence="6">
    <location>
        <begin position="227"/>
        <end position="246"/>
    </location>
</feature>
<evidence type="ECO:0000256" key="4">
    <source>
        <dbReference type="ARBA" id="ARBA00023136"/>
    </source>
</evidence>
<dbReference type="RefSeq" id="XP_016643718.1">
    <property type="nucleotide sequence ID" value="XM_016786742.1"/>
</dbReference>
<feature type="transmembrane region" description="Helical" evidence="6">
    <location>
        <begin position="115"/>
        <end position="136"/>
    </location>
</feature>
<accession>A0A084G9A7</accession>
<dbReference type="Proteomes" id="UP000028545">
    <property type="component" value="Unassembled WGS sequence"/>
</dbReference>
<dbReference type="Pfam" id="PF20684">
    <property type="entry name" value="Fung_rhodopsin"/>
    <property type="match status" value="1"/>
</dbReference>